<dbReference type="OrthoDB" id="370884at2759"/>
<dbReference type="Proteomes" id="UP000521943">
    <property type="component" value="Unassembled WGS sequence"/>
</dbReference>
<dbReference type="Gene3D" id="3.40.850.10">
    <property type="entry name" value="Kinesin motor domain"/>
    <property type="match status" value="1"/>
</dbReference>
<dbReference type="GO" id="GO:0005737">
    <property type="term" value="C:cytoplasm"/>
    <property type="evidence" value="ECO:0007669"/>
    <property type="project" value="TreeGrafter"/>
</dbReference>
<evidence type="ECO:0000256" key="3">
    <source>
        <dbReference type="ARBA" id="ARBA00023123"/>
    </source>
</evidence>
<keyword evidence="7" id="KW-0378">Hydrolase</keyword>
<comment type="caution">
    <text evidence="7">The sequence shown here is derived from an EMBL/GenBank/DDBJ whole genome shotgun (WGS) entry which is preliminary data.</text>
</comment>
<dbReference type="GO" id="GO:0007015">
    <property type="term" value="P:actin filament organization"/>
    <property type="evidence" value="ECO:0007669"/>
    <property type="project" value="TreeGrafter"/>
</dbReference>
<organism evidence="7 8">
    <name type="scientific">Ephemerocybe angulata</name>
    <dbReference type="NCBI Taxonomy" id="980116"/>
    <lineage>
        <taxon>Eukaryota</taxon>
        <taxon>Fungi</taxon>
        <taxon>Dikarya</taxon>
        <taxon>Basidiomycota</taxon>
        <taxon>Agaricomycotina</taxon>
        <taxon>Agaricomycetes</taxon>
        <taxon>Agaricomycetidae</taxon>
        <taxon>Agaricales</taxon>
        <taxon>Agaricineae</taxon>
        <taxon>Psathyrellaceae</taxon>
        <taxon>Ephemerocybe</taxon>
    </lineage>
</organism>
<gene>
    <name evidence="7" type="ORF">DFP72DRAFT_769935</name>
</gene>
<dbReference type="GO" id="GO:0016020">
    <property type="term" value="C:membrane"/>
    <property type="evidence" value="ECO:0007669"/>
    <property type="project" value="TreeGrafter"/>
</dbReference>
<dbReference type="PANTHER" id="PTHR13140:SF550">
    <property type="entry name" value="MYOSIN-IIIB ISOFORM X1"/>
    <property type="match status" value="1"/>
</dbReference>
<dbReference type="PANTHER" id="PTHR13140">
    <property type="entry name" value="MYOSIN"/>
    <property type="match status" value="1"/>
</dbReference>
<dbReference type="GO" id="GO:0016787">
    <property type="term" value="F:hydrolase activity"/>
    <property type="evidence" value="ECO:0007669"/>
    <property type="project" value="UniProtKB-KW"/>
</dbReference>
<keyword evidence="8" id="KW-1185">Reference proteome</keyword>
<dbReference type="GO" id="GO:0016459">
    <property type="term" value="C:myosin complex"/>
    <property type="evidence" value="ECO:0007669"/>
    <property type="project" value="UniProtKB-KW"/>
</dbReference>
<evidence type="ECO:0000259" key="6">
    <source>
        <dbReference type="Pfam" id="PF00063"/>
    </source>
</evidence>
<evidence type="ECO:0000256" key="2">
    <source>
        <dbReference type="ARBA" id="ARBA00022840"/>
    </source>
</evidence>
<dbReference type="InterPro" id="IPR001609">
    <property type="entry name" value="Myosin_head_motor_dom-like"/>
</dbReference>
<keyword evidence="4" id="KW-0505">Motor protein</keyword>
<reference evidence="7 8" key="1">
    <citation type="submission" date="2020-07" db="EMBL/GenBank/DDBJ databases">
        <title>Comparative genomics of pyrophilous fungi reveals a link between fire events and developmental genes.</title>
        <authorList>
            <consortium name="DOE Joint Genome Institute"/>
            <person name="Steindorff A.S."/>
            <person name="Carver A."/>
            <person name="Calhoun S."/>
            <person name="Stillman K."/>
            <person name="Liu H."/>
            <person name="Lipzen A."/>
            <person name="Pangilinan J."/>
            <person name="Labutti K."/>
            <person name="Bruns T.D."/>
            <person name="Grigoriev I.V."/>
        </authorList>
    </citation>
    <scope>NUCLEOTIDE SEQUENCE [LARGE SCALE GENOMIC DNA]</scope>
    <source>
        <strain evidence="7 8">CBS 144469</strain>
    </source>
</reference>
<feature type="non-terminal residue" evidence="7">
    <location>
        <position position="103"/>
    </location>
</feature>
<evidence type="ECO:0000256" key="5">
    <source>
        <dbReference type="ARBA" id="ARBA00023203"/>
    </source>
</evidence>
<keyword evidence="5" id="KW-0009">Actin-binding</keyword>
<feature type="non-terminal residue" evidence="7">
    <location>
        <position position="1"/>
    </location>
</feature>
<sequence length="103" mass="11510">KLDSVTDLSSLPFQSLNDDTVVSVLRERFMTDNIYTALSSSALVALNPHKYVQSNSDAVCKRYADEYRDVDGGLRSGPHVFQLAGNAYYHMRRTGQDQCIGFT</sequence>
<keyword evidence="3" id="KW-0518">Myosin</keyword>
<dbReference type="InterPro" id="IPR027417">
    <property type="entry name" value="P-loop_NTPase"/>
</dbReference>
<dbReference type="GO" id="GO:0000146">
    <property type="term" value="F:microfilament motor activity"/>
    <property type="evidence" value="ECO:0007669"/>
    <property type="project" value="TreeGrafter"/>
</dbReference>
<dbReference type="InterPro" id="IPR036961">
    <property type="entry name" value="Kinesin_motor_dom_sf"/>
</dbReference>
<accession>A0A8H6H6Y5</accession>
<evidence type="ECO:0000256" key="1">
    <source>
        <dbReference type="ARBA" id="ARBA00022741"/>
    </source>
</evidence>
<keyword evidence="2" id="KW-0067">ATP-binding</keyword>
<dbReference type="AlphaFoldDB" id="A0A8H6H6Y5"/>
<dbReference type="GO" id="GO:0051015">
    <property type="term" value="F:actin filament binding"/>
    <property type="evidence" value="ECO:0007669"/>
    <property type="project" value="TreeGrafter"/>
</dbReference>
<dbReference type="SUPFAM" id="SSF52540">
    <property type="entry name" value="P-loop containing nucleoside triphosphate hydrolases"/>
    <property type="match status" value="1"/>
</dbReference>
<proteinExistence type="predicted"/>
<name>A0A8H6H6Y5_9AGAR</name>
<dbReference type="Pfam" id="PF00063">
    <property type="entry name" value="Myosin_head"/>
    <property type="match status" value="1"/>
</dbReference>
<dbReference type="EMBL" id="JACGCI010000232">
    <property type="protein sequence ID" value="KAF6741599.1"/>
    <property type="molecule type" value="Genomic_DNA"/>
</dbReference>
<keyword evidence="1" id="KW-0547">Nucleotide-binding</keyword>
<feature type="domain" description="Myosin motor" evidence="6">
    <location>
        <begin position="13"/>
        <end position="100"/>
    </location>
</feature>
<evidence type="ECO:0000313" key="8">
    <source>
        <dbReference type="Proteomes" id="UP000521943"/>
    </source>
</evidence>
<evidence type="ECO:0000313" key="7">
    <source>
        <dbReference type="EMBL" id="KAF6741599.1"/>
    </source>
</evidence>
<evidence type="ECO:0000256" key="4">
    <source>
        <dbReference type="ARBA" id="ARBA00023175"/>
    </source>
</evidence>
<dbReference type="GO" id="GO:0005524">
    <property type="term" value="F:ATP binding"/>
    <property type="evidence" value="ECO:0007669"/>
    <property type="project" value="UniProtKB-KW"/>
</dbReference>
<protein>
    <submittedName>
        <fullName evidence="7">P-loop containing nucleoside triphosphate hydrolase protein</fullName>
    </submittedName>
</protein>